<gene>
    <name evidence="1" type="ORF">7F7_43</name>
</gene>
<dbReference type="EMBL" id="MF417907">
    <property type="protein sequence ID" value="ASN70483.1"/>
    <property type="molecule type" value="Genomic_DNA"/>
</dbReference>
<evidence type="ECO:0000313" key="1">
    <source>
        <dbReference type="EMBL" id="ASN70483.1"/>
    </source>
</evidence>
<sequence length="64" mass="7725">MHEETLKLTFDLTVEVEQPIWINKHADRENYIEHYSNRYKNDPDDLLDNIKNITDVSVSYADWK</sequence>
<accession>A0A2H4J909</accession>
<protein>
    <submittedName>
        <fullName evidence="1">Uncharacterized protein</fullName>
    </submittedName>
</protein>
<organism evidence="1">
    <name type="scientific">uncultured Caudovirales phage</name>
    <dbReference type="NCBI Taxonomy" id="2100421"/>
    <lineage>
        <taxon>Viruses</taxon>
        <taxon>Duplodnaviria</taxon>
        <taxon>Heunggongvirae</taxon>
        <taxon>Uroviricota</taxon>
        <taxon>Caudoviricetes</taxon>
        <taxon>Peduoviridae</taxon>
        <taxon>Maltschvirus</taxon>
        <taxon>Maltschvirus maltsch</taxon>
    </lineage>
</organism>
<reference evidence="1" key="1">
    <citation type="submission" date="2017-06" db="EMBL/GenBank/DDBJ databases">
        <title>Novel phages from South African skin metaviromes.</title>
        <authorList>
            <person name="van Zyl L.J."/>
            <person name="Abrahams Y."/>
            <person name="Stander E.A."/>
            <person name="Kirby B.M."/>
            <person name="Clavaud C."/>
            <person name="Farcet C."/>
            <person name="Breton L."/>
            <person name="Trindade M.I."/>
        </authorList>
    </citation>
    <scope>NUCLEOTIDE SEQUENCE</scope>
</reference>
<name>A0A2H4J909_9CAUD</name>
<proteinExistence type="predicted"/>